<keyword evidence="1" id="KW-0813">Transport</keyword>
<dbReference type="GO" id="GO:0016887">
    <property type="term" value="F:ATP hydrolysis activity"/>
    <property type="evidence" value="ECO:0007669"/>
    <property type="project" value="InterPro"/>
</dbReference>
<evidence type="ECO:0000256" key="2">
    <source>
        <dbReference type="ARBA" id="ARBA00022741"/>
    </source>
</evidence>
<dbReference type="InterPro" id="IPR027417">
    <property type="entry name" value="P-loop_NTPase"/>
</dbReference>
<accession>A0A4U9QV08</accession>
<dbReference type="EMBL" id="LR590481">
    <property type="protein sequence ID" value="VTQ82435.1"/>
    <property type="molecule type" value="Genomic_DNA"/>
</dbReference>
<dbReference type="Proteomes" id="UP000308489">
    <property type="component" value="Chromosome 1"/>
</dbReference>
<dbReference type="InterPro" id="IPR003593">
    <property type="entry name" value="AAA+_ATPase"/>
</dbReference>
<feature type="domain" description="ABC transporter" evidence="4">
    <location>
        <begin position="5"/>
        <end position="227"/>
    </location>
</feature>
<dbReference type="SUPFAM" id="SSF52540">
    <property type="entry name" value="P-loop containing nucleoside triphosphate hydrolases"/>
    <property type="match status" value="1"/>
</dbReference>
<name>A0A4U9QV08_HATHI</name>
<dbReference type="PROSITE" id="PS50893">
    <property type="entry name" value="ABC_TRANSPORTER_2"/>
    <property type="match status" value="1"/>
</dbReference>
<dbReference type="PANTHER" id="PTHR42939">
    <property type="entry name" value="ABC TRANSPORTER ATP-BINDING PROTEIN ALBC-RELATED"/>
    <property type="match status" value="1"/>
</dbReference>
<dbReference type="InterPro" id="IPR051782">
    <property type="entry name" value="ABC_Transporter_VariousFunc"/>
</dbReference>
<evidence type="ECO:0000313" key="5">
    <source>
        <dbReference type="EMBL" id="VTQ82435.1"/>
    </source>
</evidence>
<dbReference type="PANTHER" id="PTHR42939:SF1">
    <property type="entry name" value="ABC TRANSPORTER ATP-BINDING PROTEIN ALBC-RELATED"/>
    <property type="match status" value="1"/>
</dbReference>
<dbReference type="OrthoDB" id="9804819at2"/>
<evidence type="ECO:0000256" key="1">
    <source>
        <dbReference type="ARBA" id="ARBA00022448"/>
    </source>
</evidence>
<keyword evidence="3 5" id="KW-0067">ATP-binding</keyword>
<dbReference type="KEGG" id="hhw:NCTC503_00180"/>
<dbReference type="Pfam" id="PF00005">
    <property type="entry name" value="ABC_tran"/>
    <property type="match status" value="1"/>
</dbReference>
<dbReference type="RefSeq" id="WP_138209011.1">
    <property type="nucleotide sequence ID" value="NZ_CBCRUQ010000040.1"/>
</dbReference>
<organism evidence="5 6">
    <name type="scientific">Hathewaya histolytica</name>
    <name type="common">Clostridium histolyticum</name>
    <dbReference type="NCBI Taxonomy" id="1498"/>
    <lineage>
        <taxon>Bacteria</taxon>
        <taxon>Bacillati</taxon>
        <taxon>Bacillota</taxon>
        <taxon>Clostridia</taxon>
        <taxon>Eubacteriales</taxon>
        <taxon>Clostridiaceae</taxon>
        <taxon>Hathewaya</taxon>
    </lineage>
</organism>
<evidence type="ECO:0000259" key="4">
    <source>
        <dbReference type="PROSITE" id="PS50893"/>
    </source>
</evidence>
<protein>
    <submittedName>
        <fullName evidence="5">ABC transporter ATP-binding protein</fullName>
    </submittedName>
</protein>
<dbReference type="Gene3D" id="3.40.50.300">
    <property type="entry name" value="P-loop containing nucleotide triphosphate hydrolases"/>
    <property type="match status" value="1"/>
</dbReference>
<sequence length="234" mass="26717">MDKILEINDLSKTYFKKEALKDFNLTVPKGRVLGLLGPNGSGKTTFIKILAGILSPSKGSILIDGKTPGRYTKSIISYLPDKDYLYKWMKISDAVNLYKDFYSDFDERKADKLLTFMNLDKNLKIKNLSKGMNEKLNLTLVLSRKAKLYVLDEPIAGVDPVTREKILDAIINNYSEDSSMIITTHLVRDIERVFDHVAFMSKGKIMLEGNAEELREKNSKSIDELYREIFSEDE</sequence>
<evidence type="ECO:0000256" key="3">
    <source>
        <dbReference type="ARBA" id="ARBA00022840"/>
    </source>
</evidence>
<evidence type="ECO:0000313" key="6">
    <source>
        <dbReference type="Proteomes" id="UP000308489"/>
    </source>
</evidence>
<gene>
    <name evidence="5" type="primary">yhcG</name>
    <name evidence="5" type="ORF">NCTC503_00180</name>
</gene>
<reference evidence="5 6" key="1">
    <citation type="submission" date="2019-05" db="EMBL/GenBank/DDBJ databases">
        <authorList>
            <consortium name="Pathogen Informatics"/>
        </authorList>
    </citation>
    <scope>NUCLEOTIDE SEQUENCE [LARGE SCALE GENOMIC DNA]</scope>
    <source>
        <strain evidence="5 6">NCTC503</strain>
    </source>
</reference>
<keyword evidence="6" id="KW-1185">Reference proteome</keyword>
<dbReference type="InterPro" id="IPR003439">
    <property type="entry name" value="ABC_transporter-like_ATP-bd"/>
</dbReference>
<dbReference type="CDD" id="cd03230">
    <property type="entry name" value="ABC_DR_subfamily_A"/>
    <property type="match status" value="1"/>
</dbReference>
<dbReference type="AlphaFoldDB" id="A0A4U9QV08"/>
<keyword evidence="2" id="KW-0547">Nucleotide-binding</keyword>
<dbReference type="SMART" id="SM00382">
    <property type="entry name" value="AAA"/>
    <property type="match status" value="1"/>
</dbReference>
<dbReference type="GO" id="GO:0005524">
    <property type="term" value="F:ATP binding"/>
    <property type="evidence" value="ECO:0007669"/>
    <property type="project" value="UniProtKB-KW"/>
</dbReference>
<proteinExistence type="predicted"/>